<keyword evidence="5 9" id="KW-0378">Hydrolase</keyword>
<evidence type="ECO:0000256" key="7">
    <source>
        <dbReference type="ARBA" id="ARBA00022912"/>
    </source>
</evidence>
<dbReference type="STRING" id="1230905.A0A1G4JDI7"/>
<name>A0A1G4JDI7_9SACH</name>
<dbReference type="EC" id="3.1.3.16" evidence="3"/>
<feature type="domain" description="PPM-type phosphatase" evidence="11">
    <location>
        <begin position="59"/>
        <end position="376"/>
    </location>
</feature>
<dbReference type="PROSITE" id="PS01032">
    <property type="entry name" value="PPM_1"/>
    <property type="match status" value="1"/>
</dbReference>
<feature type="region of interest" description="Disordered" evidence="10">
    <location>
        <begin position="30"/>
        <end position="51"/>
    </location>
</feature>
<feature type="compositionally biased region" description="Polar residues" evidence="10">
    <location>
        <begin position="39"/>
        <end position="49"/>
    </location>
</feature>
<dbReference type="CDD" id="cd00143">
    <property type="entry name" value="PP2Cc"/>
    <property type="match status" value="1"/>
</dbReference>
<dbReference type="SMART" id="SM00331">
    <property type="entry name" value="PP2C_SIG"/>
    <property type="match status" value="1"/>
</dbReference>
<dbReference type="EMBL" id="LT598463">
    <property type="protein sequence ID" value="SCU88230.1"/>
    <property type="molecule type" value="Genomic_DNA"/>
</dbReference>
<dbReference type="PANTHER" id="PTHR13832">
    <property type="entry name" value="PROTEIN PHOSPHATASE 2C"/>
    <property type="match status" value="1"/>
</dbReference>
<evidence type="ECO:0000256" key="4">
    <source>
        <dbReference type="ARBA" id="ARBA00022723"/>
    </source>
</evidence>
<evidence type="ECO:0000313" key="13">
    <source>
        <dbReference type="Proteomes" id="UP000191024"/>
    </source>
</evidence>
<evidence type="ECO:0000256" key="10">
    <source>
        <dbReference type="SAM" id="MobiDB-lite"/>
    </source>
</evidence>
<organism evidence="12 13">
    <name type="scientific">Lachancea mirantina</name>
    <dbReference type="NCBI Taxonomy" id="1230905"/>
    <lineage>
        <taxon>Eukaryota</taxon>
        <taxon>Fungi</taxon>
        <taxon>Dikarya</taxon>
        <taxon>Ascomycota</taxon>
        <taxon>Saccharomycotina</taxon>
        <taxon>Saccharomycetes</taxon>
        <taxon>Saccharomycetales</taxon>
        <taxon>Saccharomycetaceae</taxon>
        <taxon>Lachancea</taxon>
    </lineage>
</organism>
<dbReference type="Pfam" id="PF00481">
    <property type="entry name" value="PP2C"/>
    <property type="match status" value="1"/>
</dbReference>
<dbReference type="Proteomes" id="UP000191024">
    <property type="component" value="Chromosome D"/>
</dbReference>
<comment type="similarity">
    <text evidence="2 9">Belongs to the PP2C family.</text>
</comment>
<dbReference type="PROSITE" id="PS51746">
    <property type="entry name" value="PPM_2"/>
    <property type="match status" value="1"/>
</dbReference>
<evidence type="ECO:0000256" key="9">
    <source>
        <dbReference type="RuleBase" id="RU003465"/>
    </source>
</evidence>
<keyword evidence="4" id="KW-0479">Metal-binding</keyword>
<evidence type="ECO:0000313" key="12">
    <source>
        <dbReference type="EMBL" id="SCU88230.1"/>
    </source>
</evidence>
<dbReference type="AlphaFoldDB" id="A0A1G4JDI7"/>
<reference evidence="12 13" key="1">
    <citation type="submission" date="2016-03" db="EMBL/GenBank/DDBJ databases">
        <authorList>
            <person name="Devillers H."/>
        </authorList>
    </citation>
    <scope>NUCLEOTIDE SEQUENCE [LARGE SCALE GENOMIC DNA]</scope>
    <source>
        <strain evidence="12">CBS 11717</strain>
    </source>
</reference>
<dbReference type="SUPFAM" id="SSF81606">
    <property type="entry name" value="PP2C-like"/>
    <property type="match status" value="1"/>
</dbReference>
<keyword evidence="13" id="KW-1185">Reference proteome</keyword>
<dbReference type="InterPro" id="IPR015655">
    <property type="entry name" value="PP2C"/>
</dbReference>
<dbReference type="GO" id="GO:0046872">
    <property type="term" value="F:metal ion binding"/>
    <property type="evidence" value="ECO:0007669"/>
    <property type="project" value="UniProtKB-KW"/>
</dbReference>
<dbReference type="InterPro" id="IPR036457">
    <property type="entry name" value="PPM-type-like_dom_sf"/>
</dbReference>
<sequence length="402" mass="44931">MGQLLSHPLVEKTIEYNQFWQEAKPKEVRGIHRPHFSGRSESFNSNKSNQGERRSLQFFNCVGSMQGYRLTQEDAHLVANGESSLRVHFFDPFRDRRVELSLSIFGIFDGHGGDECSKFVSGQRNGDEGIRRWIAFSFENHKYGSKHNSNNRNSVRLFDTIDGLISQILKDAFIHQDNELYSHLGKLSCGTTAVLAVIIDGKSLYVANAGDSRCILATKGKGVKTLSFDHKPQHIGELVRINDDGGTVSLGRVGGVLALSRAFGDFQFKSGVPFTRRSQKNTSKFTTPPQESQVTAEPDVVPHTLDFDKDEFLVLACDGIWDVYSNKNLLQFVKFHLTLGLKFNEIVTKLLDHGIGSADSNTGVGFDNMTLIIVALNKPDESLAQWYAKMKLRLERAKGITT</sequence>
<keyword evidence="7 9" id="KW-0904">Protein phosphatase</keyword>
<evidence type="ECO:0000256" key="8">
    <source>
        <dbReference type="ARBA" id="ARBA00023211"/>
    </source>
</evidence>
<evidence type="ECO:0000256" key="6">
    <source>
        <dbReference type="ARBA" id="ARBA00022842"/>
    </source>
</evidence>
<keyword evidence="6" id="KW-0460">Magnesium</keyword>
<evidence type="ECO:0000259" key="11">
    <source>
        <dbReference type="PROSITE" id="PS51746"/>
    </source>
</evidence>
<dbReference type="FunFam" id="3.60.40.10:FF:000087">
    <property type="entry name" value="Type 2C protein phosphatase"/>
    <property type="match status" value="1"/>
</dbReference>
<keyword evidence="8" id="KW-0464">Manganese</keyword>
<dbReference type="PANTHER" id="PTHR13832:SF803">
    <property type="entry name" value="PROTEIN PHOSPHATASE 1G"/>
    <property type="match status" value="1"/>
</dbReference>
<evidence type="ECO:0000256" key="3">
    <source>
        <dbReference type="ARBA" id="ARBA00013081"/>
    </source>
</evidence>
<dbReference type="Gene3D" id="3.60.40.10">
    <property type="entry name" value="PPM-type phosphatase domain"/>
    <property type="match status" value="1"/>
</dbReference>
<dbReference type="InterPro" id="IPR001932">
    <property type="entry name" value="PPM-type_phosphatase-like_dom"/>
</dbReference>
<protein>
    <recommendedName>
        <fullName evidence="3">protein-serine/threonine phosphatase</fullName>
        <ecNumber evidence="3">3.1.3.16</ecNumber>
    </recommendedName>
</protein>
<evidence type="ECO:0000256" key="1">
    <source>
        <dbReference type="ARBA" id="ARBA00001936"/>
    </source>
</evidence>
<evidence type="ECO:0000256" key="2">
    <source>
        <dbReference type="ARBA" id="ARBA00006702"/>
    </source>
</evidence>
<evidence type="ECO:0000256" key="5">
    <source>
        <dbReference type="ARBA" id="ARBA00022801"/>
    </source>
</evidence>
<gene>
    <name evidence="12" type="ORF">LAMI_0D09274G</name>
</gene>
<proteinExistence type="inferred from homology"/>
<dbReference type="InterPro" id="IPR000222">
    <property type="entry name" value="PP2C_BS"/>
</dbReference>
<dbReference type="OrthoDB" id="10264738at2759"/>
<dbReference type="GO" id="GO:0004722">
    <property type="term" value="F:protein serine/threonine phosphatase activity"/>
    <property type="evidence" value="ECO:0007669"/>
    <property type="project" value="UniProtKB-EC"/>
</dbReference>
<dbReference type="SMART" id="SM00332">
    <property type="entry name" value="PP2Cc"/>
    <property type="match status" value="1"/>
</dbReference>
<accession>A0A1G4JDI7</accession>
<comment type="cofactor">
    <cofactor evidence="1">
        <name>Mn(2+)</name>
        <dbReference type="ChEBI" id="CHEBI:29035"/>
    </cofactor>
</comment>